<dbReference type="Gene3D" id="2.30.30.40">
    <property type="entry name" value="SH3 Domains"/>
    <property type="match status" value="2"/>
</dbReference>
<accession>A0ABQ0ELB4</accession>
<dbReference type="Pfam" id="PF00018">
    <property type="entry name" value="SH3_1"/>
    <property type="match status" value="1"/>
</dbReference>
<evidence type="ECO:0000313" key="4">
    <source>
        <dbReference type="EMBL" id="GAB1287663.1"/>
    </source>
</evidence>
<name>A0ABQ0ELB4_APOSI</name>
<dbReference type="Pfam" id="PF14604">
    <property type="entry name" value="SH3_9"/>
    <property type="match status" value="1"/>
</dbReference>
<organism evidence="4 5">
    <name type="scientific">Apodemus speciosus</name>
    <name type="common">Large Japanese field mouse</name>
    <dbReference type="NCBI Taxonomy" id="105296"/>
    <lineage>
        <taxon>Eukaryota</taxon>
        <taxon>Metazoa</taxon>
        <taxon>Chordata</taxon>
        <taxon>Craniata</taxon>
        <taxon>Vertebrata</taxon>
        <taxon>Euteleostomi</taxon>
        <taxon>Mammalia</taxon>
        <taxon>Eutheria</taxon>
        <taxon>Euarchontoglires</taxon>
        <taxon>Glires</taxon>
        <taxon>Rodentia</taxon>
        <taxon>Myomorpha</taxon>
        <taxon>Muroidea</taxon>
        <taxon>Muridae</taxon>
        <taxon>Murinae</taxon>
        <taxon>Apodemus</taxon>
    </lineage>
</organism>
<evidence type="ECO:0000313" key="5">
    <source>
        <dbReference type="Proteomes" id="UP001623349"/>
    </source>
</evidence>
<protein>
    <submittedName>
        <fullName evidence="4">SH3 domain-containing protein 19</fullName>
    </submittedName>
</protein>
<dbReference type="InterPro" id="IPR036028">
    <property type="entry name" value="SH3-like_dom_sf"/>
</dbReference>
<proteinExistence type="predicted"/>
<dbReference type="PROSITE" id="PS50002">
    <property type="entry name" value="SH3"/>
    <property type="match status" value="2"/>
</dbReference>
<dbReference type="InterPro" id="IPR001452">
    <property type="entry name" value="SH3_domain"/>
</dbReference>
<dbReference type="Proteomes" id="UP001623349">
    <property type="component" value="Unassembled WGS sequence"/>
</dbReference>
<comment type="caution">
    <text evidence="4">The sequence shown here is derived from an EMBL/GenBank/DDBJ whole genome shotgun (WGS) entry which is preliminary data.</text>
</comment>
<reference evidence="4 5" key="1">
    <citation type="submission" date="2024-08" db="EMBL/GenBank/DDBJ databases">
        <title>The draft genome of Apodemus speciosus.</title>
        <authorList>
            <person name="Nabeshima K."/>
            <person name="Suzuki S."/>
            <person name="Onuma M."/>
        </authorList>
    </citation>
    <scope>NUCLEOTIDE SEQUENCE [LARGE SCALE GENOMIC DNA]</scope>
    <source>
        <strain evidence="4">IB14-021</strain>
    </source>
</reference>
<keyword evidence="1 2" id="KW-0728">SH3 domain</keyword>
<dbReference type="PANTHER" id="PTHR14167">
    <property type="entry name" value="SH3 DOMAIN-CONTAINING"/>
    <property type="match status" value="1"/>
</dbReference>
<gene>
    <name evidence="4" type="ORF">APTSU1_000289300</name>
</gene>
<dbReference type="PANTHER" id="PTHR14167:SF48">
    <property type="entry name" value="SH3 DOMAIN-CONTAINING PROTEIN 19"/>
    <property type="match status" value="1"/>
</dbReference>
<feature type="domain" description="SH3" evidence="3">
    <location>
        <begin position="21"/>
        <end position="80"/>
    </location>
</feature>
<evidence type="ECO:0000256" key="2">
    <source>
        <dbReference type="PROSITE-ProRule" id="PRU00192"/>
    </source>
</evidence>
<keyword evidence="5" id="KW-1185">Reference proteome</keyword>
<evidence type="ECO:0000256" key="1">
    <source>
        <dbReference type="ARBA" id="ARBA00022443"/>
    </source>
</evidence>
<dbReference type="PRINTS" id="PR00452">
    <property type="entry name" value="SH3DOMAIN"/>
</dbReference>
<sequence>MLFGIHPRVPYQTPALKQDSSPGEWCKALHSFTAETSEDLPFQRGDRIMILERLDPDWYRGRLHDREGIFPAVFVQPCPAETKSVASTVLKGRKVKALYDFLGENEDELSFKALVRLVKFRSCYLDPQSCRSAAQIYSLSADKMLQSPYCFQDSSGWNPLCRPGYPRTRSTSLCLLNTEIKGAGDVITELEPVDDDWMRGELMGRAGIFPKNYVQFPQVS</sequence>
<dbReference type="PRINTS" id="PR00499">
    <property type="entry name" value="P67PHOX"/>
</dbReference>
<dbReference type="SUPFAM" id="SSF50044">
    <property type="entry name" value="SH3-domain"/>
    <property type="match status" value="3"/>
</dbReference>
<evidence type="ECO:0000259" key="3">
    <source>
        <dbReference type="PROSITE" id="PS50002"/>
    </source>
</evidence>
<feature type="domain" description="SH3" evidence="3">
    <location>
        <begin position="90"/>
        <end position="219"/>
    </location>
</feature>
<dbReference type="EMBL" id="BAAFST010000003">
    <property type="protein sequence ID" value="GAB1287663.1"/>
    <property type="molecule type" value="Genomic_DNA"/>
</dbReference>
<dbReference type="InterPro" id="IPR050384">
    <property type="entry name" value="Endophilin_SH3RF"/>
</dbReference>
<dbReference type="SMART" id="SM00326">
    <property type="entry name" value="SH3"/>
    <property type="match status" value="2"/>
</dbReference>